<dbReference type="Proteomes" id="UP000007797">
    <property type="component" value="Unassembled WGS sequence"/>
</dbReference>
<dbReference type="AlphaFoldDB" id="F4PVU8"/>
<dbReference type="Pfam" id="PF14857">
    <property type="entry name" value="TMEM151"/>
    <property type="match status" value="1"/>
</dbReference>
<feature type="transmembrane region" description="Helical" evidence="6">
    <location>
        <begin position="38"/>
        <end position="57"/>
    </location>
</feature>
<comment type="subcellular location">
    <subcellularLocation>
        <location evidence="1">Membrane</location>
        <topology evidence="1">Multi-pass membrane protein</topology>
    </subcellularLocation>
</comment>
<dbReference type="GeneID" id="14872447"/>
<accession>F4PVU8</accession>
<organism evidence="7 8">
    <name type="scientific">Cavenderia fasciculata</name>
    <name type="common">Slime mold</name>
    <name type="synonym">Dictyostelium fasciculatum</name>
    <dbReference type="NCBI Taxonomy" id="261658"/>
    <lineage>
        <taxon>Eukaryota</taxon>
        <taxon>Amoebozoa</taxon>
        <taxon>Evosea</taxon>
        <taxon>Eumycetozoa</taxon>
        <taxon>Dictyostelia</taxon>
        <taxon>Acytosteliales</taxon>
        <taxon>Cavenderiaceae</taxon>
        <taxon>Cavenderia</taxon>
    </lineage>
</organism>
<name>F4PVU8_CACFS</name>
<dbReference type="OrthoDB" id="5981492at2759"/>
<keyword evidence="8" id="KW-1185">Reference proteome</keyword>
<reference evidence="8" key="1">
    <citation type="journal article" date="2011" name="Genome Res.">
        <title>Phylogeny-wide analysis of social amoeba genomes highlights ancient origins for complex intercellular communication.</title>
        <authorList>
            <person name="Heidel A.J."/>
            <person name="Lawal H.M."/>
            <person name="Felder M."/>
            <person name="Schilde C."/>
            <person name="Helps N.R."/>
            <person name="Tunggal B."/>
            <person name="Rivero F."/>
            <person name="John U."/>
            <person name="Schleicher M."/>
            <person name="Eichinger L."/>
            <person name="Platzer M."/>
            <person name="Noegel A.A."/>
            <person name="Schaap P."/>
            <person name="Gloeckner G."/>
        </authorList>
    </citation>
    <scope>NUCLEOTIDE SEQUENCE [LARGE SCALE GENOMIC DNA]</scope>
    <source>
        <strain evidence="8">SH3</strain>
    </source>
</reference>
<keyword evidence="3 6" id="KW-0812">Transmembrane</keyword>
<evidence type="ECO:0000256" key="1">
    <source>
        <dbReference type="ARBA" id="ARBA00004141"/>
    </source>
</evidence>
<dbReference type="PANTHER" id="PTHR31893">
    <property type="entry name" value="TRANSMEMBRANE PROTEIN 151 HOMOLOG"/>
    <property type="match status" value="1"/>
</dbReference>
<evidence type="ECO:0000256" key="6">
    <source>
        <dbReference type="SAM" id="Phobius"/>
    </source>
</evidence>
<dbReference type="RefSeq" id="XP_004367095.1">
    <property type="nucleotide sequence ID" value="XM_004367038.1"/>
</dbReference>
<feature type="transmembrane region" description="Helical" evidence="6">
    <location>
        <begin position="267"/>
        <end position="286"/>
    </location>
</feature>
<dbReference type="PANTHER" id="PTHR31893:SF5">
    <property type="entry name" value="TRANSMEMBRANE PROTEIN 151 HOMOLOG"/>
    <property type="match status" value="1"/>
</dbReference>
<keyword evidence="5 6" id="KW-0472">Membrane</keyword>
<dbReference type="EMBL" id="GL883013">
    <property type="protein sequence ID" value="EGG20112.1"/>
    <property type="molecule type" value="Genomic_DNA"/>
</dbReference>
<dbReference type="KEGG" id="dfa:DFA_07230"/>
<evidence type="ECO:0008006" key="9">
    <source>
        <dbReference type="Google" id="ProtNLM"/>
    </source>
</evidence>
<protein>
    <recommendedName>
        <fullName evidence="9">Transmembrane protein</fullName>
    </recommendedName>
</protein>
<evidence type="ECO:0000313" key="7">
    <source>
        <dbReference type="EMBL" id="EGG20112.1"/>
    </source>
</evidence>
<evidence type="ECO:0000256" key="5">
    <source>
        <dbReference type="ARBA" id="ARBA00023136"/>
    </source>
</evidence>
<gene>
    <name evidence="7" type="ORF">DFA_07230</name>
</gene>
<comment type="similarity">
    <text evidence="2">Belongs to the TMEM151 family.</text>
</comment>
<sequence length="453" mass="51811">MVFQVIQPGRNHTEKIIKETVKSRTCCSCMDSLKWQCFFWLFALASVAGLAVSAIIYKQAKIETEEYWDNYSAYDSGTSPVDKEIGSLMGVVFGSIIVAGIWFWRFIMSFCGGRASGLRKMKSVGYLVPYVEQLRATKPSILVNCESYHWETRTRTVTTYVNGQSTTRTETYQEKVTTHREANEMFVSEWADLSPPLDSKITTLLLEVYFTKDYTHMDPLSEQCLETVKSDMTRRNKPRDTHFNLAVSLNVADFSDSKLFCLDESRIPWYANSFWWAIITFLWFPWEIAYRSNLATSQFDILKHVRITGTVSPLPLDDGSAPPEPILYLQLPGTTHGVAHVLVPPGTQPMGPTILAPNGHLYTPQQMNNNMQPMMMMQQTGPMPNNYYPQNYIAPVQYQQPPPMGADPNYPIYQQPPKQMLNLTRSLELVKADMFRRNKSKDELFEIKVASKE</sequence>
<dbReference type="InterPro" id="IPR026767">
    <property type="entry name" value="Tmem151"/>
</dbReference>
<evidence type="ECO:0000256" key="3">
    <source>
        <dbReference type="ARBA" id="ARBA00022692"/>
    </source>
</evidence>
<evidence type="ECO:0000313" key="8">
    <source>
        <dbReference type="Proteomes" id="UP000007797"/>
    </source>
</evidence>
<dbReference type="GO" id="GO:0016020">
    <property type="term" value="C:membrane"/>
    <property type="evidence" value="ECO:0007669"/>
    <property type="project" value="UniProtKB-SubCell"/>
</dbReference>
<feature type="transmembrane region" description="Helical" evidence="6">
    <location>
        <begin position="85"/>
        <end position="104"/>
    </location>
</feature>
<evidence type="ECO:0000256" key="2">
    <source>
        <dbReference type="ARBA" id="ARBA00009583"/>
    </source>
</evidence>
<keyword evidence="4 6" id="KW-1133">Transmembrane helix</keyword>
<evidence type="ECO:0000256" key="4">
    <source>
        <dbReference type="ARBA" id="ARBA00022989"/>
    </source>
</evidence>
<proteinExistence type="inferred from homology"/>